<gene>
    <name evidence="1" type="ORF">SAMN04489745_1594</name>
</gene>
<dbReference type="EMBL" id="FNSN01000003">
    <property type="protein sequence ID" value="SEB91815.1"/>
    <property type="molecule type" value="Genomic_DNA"/>
</dbReference>
<sequence length="201" mass="22523">MAKTFVPGSRGITGYLEEEERELLRKLFSDVISMLEPEALDSEDPLVALVGFDPHIAPPEDAALRRLLPDGVKDDDEAALEFRRFTERSLRESKIGTLRAASLALESNELHLDENQARNFAMALNDVRLVISERLNIRTQDDAEAVYAMQEWSDADDLETYLSVVYNFVSWLQESLVQALSYSLEDAPSRAGETGEGESRA</sequence>
<accession>A0A1H4NAF8</accession>
<dbReference type="AlphaFoldDB" id="A0A1H4NAF8"/>
<evidence type="ECO:0000313" key="1">
    <source>
        <dbReference type="EMBL" id="SEB91815.1"/>
    </source>
</evidence>
<dbReference type="InterPro" id="IPR018561">
    <property type="entry name" value="AosR"/>
</dbReference>
<reference evidence="1 2" key="1">
    <citation type="submission" date="2016-10" db="EMBL/GenBank/DDBJ databases">
        <authorList>
            <person name="de Groot N.N."/>
        </authorList>
    </citation>
    <scope>NUCLEOTIDE SEQUENCE [LARGE SCALE GENOMIC DNA]</scope>
    <source>
        <strain evidence="1 2">DSM 10495</strain>
    </source>
</reference>
<protein>
    <submittedName>
        <fullName evidence="1">Uncharacterized protein</fullName>
    </submittedName>
</protein>
<evidence type="ECO:0000313" key="2">
    <source>
        <dbReference type="Proteomes" id="UP000182652"/>
    </source>
</evidence>
<dbReference type="Pfam" id="PF09438">
    <property type="entry name" value="DUF2017"/>
    <property type="match status" value="1"/>
</dbReference>
<dbReference type="OrthoDB" id="3268479at2"/>
<dbReference type="Proteomes" id="UP000182652">
    <property type="component" value="Unassembled WGS sequence"/>
</dbReference>
<name>A0A1H4NAF8_9MICC</name>
<proteinExistence type="predicted"/>
<dbReference type="STRING" id="156980.SAMN04489745_1594"/>
<organism evidence="1 2">
    <name type="scientific">Arthrobacter woluwensis</name>
    <dbReference type="NCBI Taxonomy" id="156980"/>
    <lineage>
        <taxon>Bacteria</taxon>
        <taxon>Bacillati</taxon>
        <taxon>Actinomycetota</taxon>
        <taxon>Actinomycetes</taxon>
        <taxon>Micrococcales</taxon>
        <taxon>Micrococcaceae</taxon>
        <taxon>Arthrobacter</taxon>
    </lineage>
</organism>
<keyword evidence="2" id="KW-1185">Reference proteome</keyword>
<dbReference type="RefSeq" id="WP_066210901.1">
    <property type="nucleotide sequence ID" value="NZ_FNSN01000003.1"/>
</dbReference>